<dbReference type="Proteomes" id="UP000184111">
    <property type="component" value="Unassembled WGS sequence"/>
</dbReference>
<dbReference type="GO" id="GO:0005576">
    <property type="term" value="C:extracellular region"/>
    <property type="evidence" value="ECO:0007669"/>
    <property type="project" value="UniProtKB-SubCell"/>
</dbReference>
<comment type="similarity">
    <text evidence="2">Belongs to the protease inhibitor I16 (SSI) family.</text>
</comment>
<dbReference type="Pfam" id="PF00720">
    <property type="entry name" value="SSI"/>
    <property type="match status" value="1"/>
</dbReference>
<keyword evidence="7" id="KW-1133">Transmembrane helix</keyword>
<dbReference type="Gene3D" id="3.30.350.10">
    <property type="entry name" value="Subtilisin inhibitor-like"/>
    <property type="match status" value="1"/>
</dbReference>
<evidence type="ECO:0000256" key="4">
    <source>
        <dbReference type="ARBA" id="ARBA00022690"/>
    </source>
</evidence>
<organism evidence="9 10">
    <name type="scientific">Actinacidiphila paucisporea</name>
    <dbReference type="NCBI Taxonomy" id="310782"/>
    <lineage>
        <taxon>Bacteria</taxon>
        <taxon>Bacillati</taxon>
        <taxon>Actinomycetota</taxon>
        <taxon>Actinomycetes</taxon>
        <taxon>Kitasatosporales</taxon>
        <taxon>Streptomycetaceae</taxon>
        <taxon>Actinacidiphila</taxon>
    </lineage>
</organism>
<sequence>MPQTSAPLSPRAGSRIRPRLIRYAVAAAAAAAGTLLAVGQPVGAVGLPRPGVAGLGNQLTVTYDDGAGRVVTRTLTCGDAATPDGRDACLRLDELGGPLAPVPAGQMCSMIYGGPQTARVTGVWGGLPVDETYRRTDGCEVSRWARMVPVLPSPADGMDGGRRMLPA</sequence>
<dbReference type="EMBL" id="FRBI01000005">
    <property type="protein sequence ID" value="SHL69018.1"/>
    <property type="molecule type" value="Genomic_DNA"/>
</dbReference>
<dbReference type="STRING" id="310782.SAMN05216499_105304"/>
<feature type="domain" description="Subtilisin inhibitor" evidence="8">
    <location>
        <begin position="72"/>
        <end position="130"/>
    </location>
</feature>
<proteinExistence type="inferred from homology"/>
<keyword evidence="5" id="KW-0722">Serine protease inhibitor</keyword>
<evidence type="ECO:0000313" key="9">
    <source>
        <dbReference type="EMBL" id="SHL69018.1"/>
    </source>
</evidence>
<evidence type="ECO:0000256" key="3">
    <source>
        <dbReference type="ARBA" id="ARBA00022525"/>
    </source>
</evidence>
<dbReference type="OrthoDB" id="3427327at2"/>
<dbReference type="AlphaFoldDB" id="A0A1M7CNY8"/>
<comment type="subcellular location">
    <subcellularLocation>
        <location evidence="1">Secreted</location>
    </subcellularLocation>
</comment>
<gene>
    <name evidence="9" type="ORF">SAMN05216499_105304</name>
</gene>
<dbReference type="InterPro" id="IPR023549">
    <property type="entry name" value="Subtilisin_inhibitor"/>
</dbReference>
<dbReference type="SUPFAM" id="SSF55399">
    <property type="entry name" value="Subtilisin inhibitor"/>
    <property type="match status" value="1"/>
</dbReference>
<keyword evidence="10" id="KW-1185">Reference proteome</keyword>
<evidence type="ECO:0000256" key="2">
    <source>
        <dbReference type="ARBA" id="ARBA00010472"/>
    </source>
</evidence>
<keyword evidence="7" id="KW-0812">Transmembrane</keyword>
<evidence type="ECO:0000256" key="5">
    <source>
        <dbReference type="ARBA" id="ARBA00022900"/>
    </source>
</evidence>
<keyword evidence="6" id="KW-1015">Disulfide bond</keyword>
<dbReference type="RefSeq" id="WP_073496732.1">
    <property type="nucleotide sequence ID" value="NZ_FRBI01000005.1"/>
</dbReference>
<dbReference type="GO" id="GO:0004867">
    <property type="term" value="F:serine-type endopeptidase inhibitor activity"/>
    <property type="evidence" value="ECO:0007669"/>
    <property type="project" value="UniProtKB-KW"/>
</dbReference>
<reference evidence="9 10" key="1">
    <citation type="submission" date="2016-11" db="EMBL/GenBank/DDBJ databases">
        <authorList>
            <person name="Jaros S."/>
            <person name="Januszkiewicz K."/>
            <person name="Wedrychowicz H."/>
        </authorList>
    </citation>
    <scope>NUCLEOTIDE SEQUENCE [LARGE SCALE GENOMIC DNA]</scope>
    <source>
        <strain evidence="9 10">CGMCC 4.2025</strain>
    </source>
</reference>
<evidence type="ECO:0000259" key="8">
    <source>
        <dbReference type="Pfam" id="PF00720"/>
    </source>
</evidence>
<name>A0A1M7CNY8_9ACTN</name>
<keyword evidence="3" id="KW-0964">Secreted</keyword>
<evidence type="ECO:0000313" key="10">
    <source>
        <dbReference type="Proteomes" id="UP000184111"/>
    </source>
</evidence>
<evidence type="ECO:0000256" key="7">
    <source>
        <dbReference type="SAM" id="Phobius"/>
    </source>
</evidence>
<evidence type="ECO:0000256" key="1">
    <source>
        <dbReference type="ARBA" id="ARBA00004613"/>
    </source>
</evidence>
<protein>
    <submittedName>
        <fullName evidence="9">Subtilisin inhibitor-like</fullName>
    </submittedName>
</protein>
<accession>A0A1M7CNY8</accession>
<feature type="transmembrane region" description="Helical" evidence="7">
    <location>
        <begin position="20"/>
        <end position="39"/>
    </location>
</feature>
<keyword evidence="7" id="KW-0472">Membrane</keyword>
<keyword evidence="4" id="KW-0646">Protease inhibitor</keyword>
<dbReference type="InterPro" id="IPR036819">
    <property type="entry name" value="Subtilisin_inhibitor-like_sf"/>
</dbReference>
<evidence type="ECO:0000256" key="6">
    <source>
        <dbReference type="ARBA" id="ARBA00023157"/>
    </source>
</evidence>